<feature type="transmembrane region" description="Helical" evidence="2">
    <location>
        <begin position="54"/>
        <end position="75"/>
    </location>
</feature>
<feature type="transmembrane region" description="Helical" evidence="2">
    <location>
        <begin position="118"/>
        <end position="137"/>
    </location>
</feature>
<feature type="transmembrane region" description="Helical" evidence="2">
    <location>
        <begin position="271"/>
        <end position="291"/>
    </location>
</feature>
<feature type="transmembrane region" description="Helical" evidence="2">
    <location>
        <begin position="426"/>
        <end position="444"/>
    </location>
</feature>
<feature type="transmembrane region" description="Helical" evidence="2">
    <location>
        <begin position="87"/>
        <end position="106"/>
    </location>
</feature>
<feature type="transmembrane region" description="Helical" evidence="2">
    <location>
        <begin position="157"/>
        <end position="178"/>
    </location>
</feature>
<name>L7VYL8_9BACT</name>
<dbReference type="PANTHER" id="PTHR43317:SF1">
    <property type="entry name" value="THERMOSPERMINE SYNTHASE ACAULIS5"/>
    <property type="match status" value="1"/>
</dbReference>
<organism evidence="3">
    <name type="scientific">uncultured bacterium A1Q1_fos_962</name>
    <dbReference type="NCBI Taxonomy" id="1256592"/>
    <lineage>
        <taxon>Bacteria</taxon>
        <taxon>environmental samples</taxon>
    </lineage>
</organism>
<keyword evidence="1" id="KW-0620">Polyamine biosynthesis</keyword>
<dbReference type="CDD" id="cd02440">
    <property type="entry name" value="AdoMet_MTases"/>
    <property type="match status" value="1"/>
</dbReference>
<keyword evidence="2" id="KW-1133">Transmembrane helix</keyword>
<dbReference type="InterPro" id="IPR029063">
    <property type="entry name" value="SAM-dependent_MTases_sf"/>
</dbReference>
<sequence length="763" mass="85666">MIRINKEVPQQSGPAIGWRNGGLFAIATLCTALLLFQIQPLLGKVLLPSFGGAPAVWITCLFFFQAALLGGYLYAHLSVTYVAPRTQWLIHILLLVLTCLTLPLVTDRPGMNLDIQRPAFQILWILSLRVGLPFVLLSATSPLLQTWWQNRFHTTPFHLYAASNVGSFVGLWIYPLWIEPRWPLAVQGQAWSWGFLGCGVLLFALGSYVWKVPSISDTPSDGQRDSSARRASNLDWSTLESLRNSLWVAYSMCGSMMLLATTNLLCQDIASVPFLWILPLSLYLITFIGCFLSERLYHRSLGLVAWFLSSLIVVWMLTAGLRVYRQLGVQVLGLLFVLTTVCWICHGELFRLRPQGRRLTLYYLAISCGGVLGSAGVTFLAPRLFSGYYEFYLTLLASLLLVVFTWRIETVSAEKPEGRRRYAQRLAGLLTLTIGLIAALWFGIEALEDSPPQASSSRLTVAAARNFYGVLRVVRNDLQEPNRARVSLLHGSTTHGFQFLQGSKREQPTAYFGRSSGIGIVIEALQKQRRQTPNRWGVIGLGTGTLAAYARAGDVVRFYEINPLVVQYAEEHFSFLKDARSRGVDIEMVLGDARAAMQQEWQSGQPQRFDLIVMDAFSGDAIPMHLLTREAMQLYWNHGKSDATVAVQVTNRHARLTPVVRTLAAEFETPVVRISHVPRSPDDPDAILGASRWMVLSRDRDLLREPSISFRVDAWDEDDDRQILWTDDYSSLLPLLDWSDEVIQATHPLDPKKRHRSESGGPR</sequence>
<feature type="transmembrane region" description="Helical" evidence="2">
    <location>
        <begin position="246"/>
        <end position="265"/>
    </location>
</feature>
<dbReference type="GO" id="GO:0006596">
    <property type="term" value="P:polyamine biosynthetic process"/>
    <property type="evidence" value="ECO:0007669"/>
    <property type="project" value="UniProtKB-KW"/>
</dbReference>
<dbReference type="SUPFAM" id="SSF103473">
    <property type="entry name" value="MFS general substrate transporter"/>
    <property type="match status" value="1"/>
</dbReference>
<dbReference type="NCBIfam" id="NF037959">
    <property type="entry name" value="MFS_SpdSyn"/>
    <property type="match status" value="1"/>
</dbReference>
<feature type="transmembrane region" description="Helical" evidence="2">
    <location>
        <begin position="361"/>
        <end position="381"/>
    </location>
</feature>
<dbReference type="AlphaFoldDB" id="L7VYL8"/>
<dbReference type="PANTHER" id="PTHR43317">
    <property type="entry name" value="THERMOSPERMINE SYNTHASE ACAULIS5"/>
    <property type="match status" value="1"/>
</dbReference>
<feature type="transmembrane region" description="Helical" evidence="2">
    <location>
        <begin position="303"/>
        <end position="321"/>
    </location>
</feature>
<proteinExistence type="predicted"/>
<feature type="transmembrane region" description="Helical" evidence="2">
    <location>
        <begin position="327"/>
        <end position="349"/>
    </location>
</feature>
<feature type="transmembrane region" description="Helical" evidence="2">
    <location>
        <begin position="387"/>
        <end position="406"/>
    </location>
</feature>
<feature type="transmembrane region" description="Helical" evidence="2">
    <location>
        <begin position="190"/>
        <end position="210"/>
    </location>
</feature>
<keyword evidence="2" id="KW-0812">Transmembrane</keyword>
<evidence type="ECO:0000256" key="2">
    <source>
        <dbReference type="SAM" id="Phobius"/>
    </source>
</evidence>
<dbReference type="SUPFAM" id="SSF53335">
    <property type="entry name" value="S-adenosyl-L-methionine-dependent methyltransferases"/>
    <property type="match status" value="1"/>
</dbReference>
<evidence type="ECO:0000256" key="1">
    <source>
        <dbReference type="ARBA" id="ARBA00023115"/>
    </source>
</evidence>
<reference evidence="3" key="1">
    <citation type="submission" date="2012-09" db="EMBL/GenBank/DDBJ databases">
        <title>Metagenomic Characterization of a Microbial Community in Wastewater Detects High Levels of Antibiotic Resistance.</title>
        <authorList>
            <person name="Abrams M."/>
            <person name="Caldwell A."/>
            <person name="Vandaei E."/>
            <person name="Lee W."/>
            <person name="Perrott J."/>
            <person name="Khan S.Y."/>
            <person name="Ta J."/>
            <person name="Romero D."/>
            <person name="Nguyen V."/>
            <person name="Pourmand N."/>
            <person name="Ouverney C.C."/>
        </authorList>
    </citation>
    <scope>NUCLEOTIDE SEQUENCE</scope>
</reference>
<protein>
    <submittedName>
        <fullName evidence="3">Integral membrane protein-like protein</fullName>
    </submittedName>
</protein>
<dbReference type="CDD" id="cd06174">
    <property type="entry name" value="MFS"/>
    <property type="match status" value="1"/>
</dbReference>
<dbReference type="InterPro" id="IPR036259">
    <property type="entry name" value="MFS_trans_sf"/>
</dbReference>
<feature type="transmembrane region" description="Helical" evidence="2">
    <location>
        <begin position="21"/>
        <end position="42"/>
    </location>
</feature>
<dbReference type="EMBL" id="JX649894">
    <property type="protein sequence ID" value="AGC72173.1"/>
    <property type="molecule type" value="Genomic_DNA"/>
</dbReference>
<keyword evidence="2" id="KW-0472">Membrane</keyword>
<accession>L7VYL8</accession>
<evidence type="ECO:0000313" key="3">
    <source>
        <dbReference type="EMBL" id="AGC72173.1"/>
    </source>
</evidence>
<dbReference type="Gene3D" id="3.40.50.150">
    <property type="entry name" value="Vaccinia Virus protein VP39"/>
    <property type="match status" value="1"/>
</dbReference>